<dbReference type="PANTHER" id="PTHR43808:SF31">
    <property type="entry name" value="N-ACETYL-L-CITRULLINE DEACETYLASE"/>
    <property type="match status" value="1"/>
</dbReference>
<keyword evidence="2" id="KW-0479">Metal-binding</keyword>
<dbReference type="CDD" id="cd03894">
    <property type="entry name" value="M20_ArgE"/>
    <property type="match status" value="1"/>
</dbReference>
<feature type="domain" description="Peptidase M20 dimerisation" evidence="5">
    <location>
        <begin position="193"/>
        <end position="299"/>
    </location>
</feature>
<dbReference type="Gene3D" id="3.30.70.360">
    <property type="match status" value="1"/>
</dbReference>
<reference evidence="6 7" key="1">
    <citation type="submission" date="2021-03" db="EMBL/GenBank/DDBJ databases">
        <title>Antimicrobial resistance genes in bacteria isolated from Japanese honey, and their potential for conferring macrolide and lincosamide resistance in the American foulbrood pathogen Paenibacillus larvae.</title>
        <authorList>
            <person name="Okamoto M."/>
            <person name="Kumagai M."/>
            <person name="Kanamori H."/>
            <person name="Takamatsu D."/>
        </authorList>
    </citation>
    <scope>NUCLEOTIDE SEQUENCE [LARGE SCALE GENOMIC DNA]</scope>
    <source>
        <strain evidence="6 7">J41TS12</strain>
    </source>
</reference>
<dbReference type="InterPro" id="IPR036264">
    <property type="entry name" value="Bact_exopeptidase_dim_dom"/>
</dbReference>
<evidence type="ECO:0000256" key="2">
    <source>
        <dbReference type="ARBA" id="ARBA00022723"/>
    </source>
</evidence>
<dbReference type="InterPro" id="IPR001261">
    <property type="entry name" value="ArgE/DapE_CS"/>
</dbReference>
<evidence type="ECO:0000256" key="3">
    <source>
        <dbReference type="ARBA" id="ARBA00022801"/>
    </source>
</evidence>
<dbReference type="SUPFAM" id="SSF53187">
    <property type="entry name" value="Zn-dependent exopeptidases"/>
    <property type="match status" value="1"/>
</dbReference>
<dbReference type="Gene3D" id="3.40.630.10">
    <property type="entry name" value="Zn peptidases"/>
    <property type="match status" value="1"/>
</dbReference>
<evidence type="ECO:0000256" key="1">
    <source>
        <dbReference type="ARBA" id="ARBA00001947"/>
    </source>
</evidence>
<gene>
    <name evidence="6" type="ORF">J41TS12_01630</name>
</gene>
<dbReference type="Pfam" id="PF01546">
    <property type="entry name" value="Peptidase_M20"/>
    <property type="match status" value="1"/>
</dbReference>
<dbReference type="PANTHER" id="PTHR43808">
    <property type="entry name" value="ACETYLORNITHINE DEACETYLASE"/>
    <property type="match status" value="1"/>
</dbReference>
<dbReference type="Pfam" id="PF07687">
    <property type="entry name" value="M20_dimer"/>
    <property type="match status" value="1"/>
</dbReference>
<proteinExistence type="predicted"/>
<accession>A0A919XRB4</accession>
<evidence type="ECO:0000313" key="6">
    <source>
        <dbReference type="EMBL" id="GIO35302.1"/>
    </source>
</evidence>
<keyword evidence="7" id="KW-1185">Reference proteome</keyword>
<dbReference type="GO" id="GO:0008777">
    <property type="term" value="F:acetylornithine deacetylase activity"/>
    <property type="evidence" value="ECO:0007669"/>
    <property type="project" value="TreeGrafter"/>
</dbReference>
<keyword evidence="3" id="KW-0378">Hydrolase</keyword>
<dbReference type="AlphaFoldDB" id="A0A919XRB4"/>
<keyword evidence="4" id="KW-0862">Zinc</keyword>
<name>A0A919XRB4_9BACL</name>
<dbReference type="InterPro" id="IPR002933">
    <property type="entry name" value="Peptidase_M20"/>
</dbReference>
<dbReference type="GO" id="GO:0006526">
    <property type="term" value="P:L-arginine biosynthetic process"/>
    <property type="evidence" value="ECO:0007669"/>
    <property type="project" value="TreeGrafter"/>
</dbReference>
<dbReference type="GO" id="GO:0046872">
    <property type="term" value="F:metal ion binding"/>
    <property type="evidence" value="ECO:0007669"/>
    <property type="project" value="UniProtKB-KW"/>
</dbReference>
<comment type="caution">
    <text evidence="6">The sequence shown here is derived from an EMBL/GenBank/DDBJ whole genome shotgun (WGS) entry which is preliminary data.</text>
</comment>
<dbReference type="Proteomes" id="UP000681162">
    <property type="component" value="Unassembled WGS sequence"/>
</dbReference>
<dbReference type="InterPro" id="IPR011650">
    <property type="entry name" value="Peptidase_M20_dimer"/>
</dbReference>
<organism evidence="6 7">
    <name type="scientific">Paenibacillus antibioticophila</name>
    <dbReference type="NCBI Taxonomy" id="1274374"/>
    <lineage>
        <taxon>Bacteria</taxon>
        <taxon>Bacillati</taxon>
        <taxon>Bacillota</taxon>
        <taxon>Bacilli</taxon>
        <taxon>Bacillales</taxon>
        <taxon>Paenibacillaceae</taxon>
        <taxon>Paenibacillus</taxon>
    </lineage>
</organism>
<evidence type="ECO:0000313" key="7">
    <source>
        <dbReference type="Proteomes" id="UP000681162"/>
    </source>
</evidence>
<dbReference type="PROSITE" id="PS00758">
    <property type="entry name" value="ARGE_DAPE_CPG2_1"/>
    <property type="match status" value="1"/>
</dbReference>
<comment type="cofactor">
    <cofactor evidence="1">
        <name>Zn(2+)</name>
        <dbReference type="ChEBI" id="CHEBI:29105"/>
    </cofactor>
</comment>
<dbReference type="EMBL" id="BORR01000001">
    <property type="protein sequence ID" value="GIO35302.1"/>
    <property type="molecule type" value="Genomic_DNA"/>
</dbReference>
<evidence type="ECO:0000259" key="5">
    <source>
        <dbReference type="Pfam" id="PF07687"/>
    </source>
</evidence>
<dbReference type="InterPro" id="IPR050072">
    <property type="entry name" value="Peptidase_M20A"/>
</dbReference>
<evidence type="ECO:0000256" key="4">
    <source>
        <dbReference type="ARBA" id="ARBA00022833"/>
    </source>
</evidence>
<protein>
    <submittedName>
        <fullName evidence="6">Acetylornithine deacetylase</fullName>
    </submittedName>
</protein>
<dbReference type="SUPFAM" id="SSF55031">
    <property type="entry name" value="Bacterial exopeptidase dimerisation domain"/>
    <property type="match status" value="1"/>
</dbReference>
<sequence>MMSSPGKGYDGRFVPDINGSRVAEILQQLVRIPSVNPAFPGGTGEAELGRYVEGFLGRLNLLAERQVVAEGRFNVLGTLPGHSRRKLLLEAHMDTVQTIGMTIPPFDGRIEGGKLYGRGACDTKASLAAMLAAIEALALADIRPEVTTELAAVVDEETTYTGVSALAERIKPNAADYVGAVVGEPTGLAVIAAHKGCCRFYVDVYGVACHSSNPAQGVNAINQMNKVLTFLSELHEQRYPQRAHPLTGPPTVCVTGIQGGIAPNTVPADCRITVDRRTVPGEEPLVVYEEMKRQLEELASSEGLTLTVSEPFVTDYAMETDRNEPIVRYLLAATGTYEPQASVQGAAYCSDASKLVRVAVPSVVFGPGHISEAHTQDEWIELSQVEQAACALRDLILSVKAI</sequence>